<dbReference type="Gene3D" id="3.40.1390.20">
    <property type="entry name" value="HprK N-terminal domain-like"/>
    <property type="match status" value="1"/>
</dbReference>
<accession>A0ABT2TGK3</accession>
<gene>
    <name evidence="1" type="ORF">OCV88_03045</name>
</gene>
<evidence type="ECO:0008006" key="3">
    <source>
        <dbReference type="Google" id="ProtNLM"/>
    </source>
</evidence>
<dbReference type="InterPro" id="IPR028979">
    <property type="entry name" value="Ser_kin/Pase_Hpr-like_N_sf"/>
</dbReference>
<dbReference type="EMBL" id="JAOQJQ010000001">
    <property type="protein sequence ID" value="MCU6761315.1"/>
    <property type="molecule type" value="Genomic_DNA"/>
</dbReference>
<proteinExistence type="predicted"/>
<dbReference type="Proteomes" id="UP001652442">
    <property type="component" value="Unassembled WGS sequence"/>
</dbReference>
<dbReference type="RefSeq" id="WP_158424152.1">
    <property type="nucleotide sequence ID" value="NZ_JAOQJQ010000001.1"/>
</dbReference>
<evidence type="ECO:0000313" key="2">
    <source>
        <dbReference type="Proteomes" id="UP001652442"/>
    </source>
</evidence>
<dbReference type="SUPFAM" id="SSF75138">
    <property type="entry name" value="HprK N-terminal domain-like"/>
    <property type="match status" value="1"/>
</dbReference>
<evidence type="ECO:0000313" key="1">
    <source>
        <dbReference type="EMBL" id="MCU6761315.1"/>
    </source>
</evidence>
<protein>
    <recommendedName>
        <fullName evidence="3">DRTGG domain-containing protein</fullName>
    </recommendedName>
</protein>
<keyword evidence="2" id="KW-1185">Reference proteome</keyword>
<name>A0ABT2TGK3_9FIRM</name>
<reference evidence="1 2" key="1">
    <citation type="journal article" date="2021" name="ISME Commun">
        <title>Automated analysis of genomic sequences facilitates high-throughput and comprehensive description of bacteria.</title>
        <authorList>
            <person name="Hitch T.C.A."/>
        </authorList>
    </citation>
    <scope>NUCLEOTIDE SEQUENCE [LARGE SCALE GENOMIC DNA]</scope>
    <source>
        <strain evidence="1 2">Sanger_109</strain>
    </source>
</reference>
<comment type="caution">
    <text evidence="1">The sequence shown here is derived from an EMBL/GenBank/DDBJ whole genome shotgun (WGS) entry which is preliminary data.</text>
</comment>
<organism evidence="1 2">
    <name type="scientific">Brotonthovivens ammoniilytica</name>
    <dbReference type="NCBI Taxonomy" id="2981725"/>
    <lineage>
        <taxon>Bacteria</taxon>
        <taxon>Bacillati</taxon>
        <taxon>Bacillota</taxon>
        <taxon>Clostridia</taxon>
        <taxon>Lachnospirales</taxon>
        <taxon>Lachnospiraceae</taxon>
        <taxon>Brotonthovivens</taxon>
    </lineage>
</organism>
<sequence length="116" mass="12687">MTIQELIATNKFEIINEGTNLQRTLTEPYCCDLLSIAMGNAPAGCAWCTVMGNMNTLAVASLTEAGCVILCGAVNIDENMKLKARSEGITLLRTKDAIFPAALWIYQQLNHHEDIL</sequence>